<dbReference type="AlphaFoldDB" id="A0A4Q1D1J7"/>
<proteinExistence type="predicted"/>
<keyword evidence="1" id="KW-0732">Signal</keyword>
<sequence>MKKQFLTAVVAVFAFGAAFAGSRFVNEGWYLNPTGTGTRLTEAQARAMCPGGTIDCAYHFAQGATLPDQTIFKNEN</sequence>
<comment type="caution">
    <text evidence="2">The sequence shown here is derived from an EMBL/GenBank/DDBJ whole genome shotgun (WGS) entry which is preliminary data.</text>
</comment>
<feature type="signal peptide" evidence="1">
    <location>
        <begin position="1"/>
        <end position="20"/>
    </location>
</feature>
<evidence type="ECO:0000313" key="2">
    <source>
        <dbReference type="EMBL" id="RXK81681.1"/>
    </source>
</evidence>
<organism evidence="2 3">
    <name type="scientific">Filimonas effusa</name>
    <dbReference type="NCBI Taxonomy" id="2508721"/>
    <lineage>
        <taxon>Bacteria</taxon>
        <taxon>Pseudomonadati</taxon>
        <taxon>Bacteroidota</taxon>
        <taxon>Chitinophagia</taxon>
        <taxon>Chitinophagales</taxon>
        <taxon>Chitinophagaceae</taxon>
        <taxon>Filimonas</taxon>
    </lineage>
</organism>
<name>A0A4Q1D1J7_9BACT</name>
<dbReference type="OrthoDB" id="679478at2"/>
<keyword evidence="3" id="KW-1185">Reference proteome</keyword>
<feature type="chain" id="PRO_5020862070" evidence="1">
    <location>
        <begin position="21"/>
        <end position="76"/>
    </location>
</feature>
<protein>
    <submittedName>
        <fullName evidence="2">Uncharacterized protein</fullName>
    </submittedName>
</protein>
<dbReference type="EMBL" id="SDHZ01000003">
    <property type="protein sequence ID" value="RXK81681.1"/>
    <property type="molecule type" value="Genomic_DNA"/>
</dbReference>
<reference evidence="2 3" key="1">
    <citation type="submission" date="2019-01" db="EMBL/GenBank/DDBJ databases">
        <title>Filimonas sp. strain TTM-71.</title>
        <authorList>
            <person name="Chen W.-M."/>
        </authorList>
    </citation>
    <scope>NUCLEOTIDE SEQUENCE [LARGE SCALE GENOMIC DNA]</scope>
    <source>
        <strain evidence="2 3">TTM-71</strain>
    </source>
</reference>
<dbReference type="RefSeq" id="WP_129005078.1">
    <property type="nucleotide sequence ID" value="NZ_SDHZ01000003.1"/>
</dbReference>
<accession>A0A4Q1D1J7</accession>
<dbReference type="Proteomes" id="UP000290545">
    <property type="component" value="Unassembled WGS sequence"/>
</dbReference>
<evidence type="ECO:0000256" key="1">
    <source>
        <dbReference type="SAM" id="SignalP"/>
    </source>
</evidence>
<evidence type="ECO:0000313" key="3">
    <source>
        <dbReference type="Proteomes" id="UP000290545"/>
    </source>
</evidence>
<gene>
    <name evidence="2" type="ORF">ESB13_17955</name>
</gene>